<keyword evidence="1" id="KW-1133">Transmembrane helix</keyword>
<evidence type="ECO:0000256" key="1">
    <source>
        <dbReference type="SAM" id="Phobius"/>
    </source>
</evidence>
<keyword evidence="1" id="KW-0812">Transmembrane</keyword>
<organism evidence="2 3">
    <name type="scientific">Exobacillus caeni</name>
    <dbReference type="NCBI Taxonomy" id="2574798"/>
    <lineage>
        <taxon>Bacteria</taxon>
        <taxon>Bacillati</taxon>
        <taxon>Bacillota</taxon>
        <taxon>Bacilli</taxon>
        <taxon>Bacillales</taxon>
        <taxon>Guptibacillaceae</taxon>
        <taxon>Exobacillus</taxon>
    </lineage>
</organism>
<dbReference type="RefSeq" id="WP_138124477.1">
    <property type="nucleotide sequence ID" value="NZ_SWLG01000004.1"/>
</dbReference>
<sequence length="215" mass="24457">MRRPFLTKTRILVIYGILVTFSIKYPNDQVILAEMMERAGVPAWSENGEGIHYAGIILFFLLIFTLYFINHFFGVKAALLAFFAPIFLTGLILISFQAAFANGIYAVAYNNGSSSCIYDTENNILTGSCSFSITNYSDEEIQFTAQLHNGYQDEIYSLVMEAFSSKNLGIKPHETREYTVPLKYRIPKDSSFRQIKGRLNGIPLLLREGVYERRL</sequence>
<keyword evidence="3" id="KW-1185">Reference proteome</keyword>
<feature type="transmembrane region" description="Helical" evidence="1">
    <location>
        <begin position="50"/>
        <end position="70"/>
    </location>
</feature>
<comment type="caution">
    <text evidence="2">The sequence shown here is derived from an EMBL/GenBank/DDBJ whole genome shotgun (WGS) entry which is preliminary data.</text>
</comment>
<protein>
    <submittedName>
        <fullName evidence="2">Uncharacterized protein</fullName>
    </submittedName>
</protein>
<name>A0A5R9F3C8_9BACL</name>
<feature type="transmembrane region" description="Helical" evidence="1">
    <location>
        <begin position="77"/>
        <end position="100"/>
    </location>
</feature>
<dbReference type="Proteomes" id="UP000308230">
    <property type="component" value="Unassembled WGS sequence"/>
</dbReference>
<accession>A0A5R9F3C8</accession>
<gene>
    <name evidence="2" type="ORF">FCL54_06550</name>
</gene>
<proteinExistence type="predicted"/>
<reference evidence="2 3" key="1">
    <citation type="submission" date="2019-04" db="EMBL/GenBank/DDBJ databases">
        <title>Bacillus caeni sp. nov., a bacterium isolated from mangrove sediment.</title>
        <authorList>
            <person name="Huang H."/>
            <person name="Mo K."/>
            <person name="Hu Y."/>
        </authorList>
    </citation>
    <scope>NUCLEOTIDE SEQUENCE [LARGE SCALE GENOMIC DNA]</scope>
    <source>
        <strain evidence="2 3">HB172195</strain>
    </source>
</reference>
<dbReference type="EMBL" id="SWLG01000004">
    <property type="protein sequence ID" value="TLS38192.1"/>
    <property type="molecule type" value="Genomic_DNA"/>
</dbReference>
<dbReference type="OrthoDB" id="2476187at2"/>
<evidence type="ECO:0000313" key="2">
    <source>
        <dbReference type="EMBL" id="TLS38192.1"/>
    </source>
</evidence>
<keyword evidence="1" id="KW-0472">Membrane</keyword>
<evidence type="ECO:0000313" key="3">
    <source>
        <dbReference type="Proteomes" id="UP000308230"/>
    </source>
</evidence>
<dbReference type="AlphaFoldDB" id="A0A5R9F3C8"/>